<dbReference type="PANTHER" id="PTHR30445">
    <property type="entry name" value="K(+)_H(+) ANTIPORTER SUBUNIT KHTT"/>
    <property type="match status" value="1"/>
</dbReference>
<dbReference type="GO" id="GO:0022857">
    <property type="term" value="F:transmembrane transporter activity"/>
    <property type="evidence" value="ECO:0007669"/>
    <property type="project" value="InterPro"/>
</dbReference>
<feature type="transmembrane region" description="Helical" evidence="8">
    <location>
        <begin position="118"/>
        <end position="138"/>
    </location>
</feature>
<dbReference type="InterPro" id="IPR050144">
    <property type="entry name" value="AAE_transporter"/>
</dbReference>
<feature type="domain" description="YidE/YbjL duplication" evidence="9">
    <location>
        <begin position="17"/>
        <end position="178"/>
    </location>
</feature>
<feature type="transmembrane region" description="Helical" evidence="8">
    <location>
        <begin position="415"/>
        <end position="433"/>
    </location>
</feature>
<evidence type="ECO:0000256" key="2">
    <source>
        <dbReference type="ARBA" id="ARBA00009854"/>
    </source>
</evidence>
<dbReference type="InterPro" id="IPR036721">
    <property type="entry name" value="RCK_C_sf"/>
</dbReference>
<name>A0A1C7Z9B7_PSESX</name>
<evidence type="ECO:0000256" key="4">
    <source>
        <dbReference type="ARBA" id="ARBA00022475"/>
    </source>
</evidence>
<comment type="caution">
    <text evidence="10">The sequence shown here is derived from an EMBL/GenBank/DDBJ whole genome shotgun (WGS) entry which is preliminary data.</text>
</comment>
<evidence type="ECO:0000256" key="3">
    <source>
        <dbReference type="ARBA" id="ARBA00022448"/>
    </source>
</evidence>
<feature type="transmembrane region" description="Helical" evidence="8">
    <location>
        <begin position="158"/>
        <end position="179"/>
    </location>
</feature>
<evidence type="ECO:0000256" key="6">
    <source>
        <dbReference type="ARBA" id="ARBA00022989"/>
    </source>
</evidence>
<evidence type="ECO:0000256" key="8">
    <source>
        <dbReference type="SAM" id="Phobius"/>
    </source>
</evidence>
<evidence type="ECO:0000256" key="5">
    <source>
        <dbReference type="ARBA" id="ARBA00022692"/>
    </source>
</evidence>
<feature type="domain" description="YidE/YbjL duplication" evidence="9">
    <location>
        <begin position="391"/>
        <end position="560"/>
    </location>
</feature>
<keyword evidence="5 8" id="KW-0812">Transmembrane</keyword>
<organism evidence="10 11">
    <name type="scientific">Pseudomonas syringae</name>
    <dbReference type="NCBI Taxonomy" id="317"/>
    <lineage>
        <taxon>Bacteria</taxon>
        <taxon>Pseudomonadati</taxon>
        <taxon>Pseudomonadota</taxon>
        <taxon>Gammaproteobacteria</taxon>
        <taxon>Pseudomonadales</taxon>
        <taxon>Pseudomonadaceae</taxon>
        <taxon>Pseudomonas</taxon>
    </lineage>
</organism>
<keyword evidence="6 8" id="KW-1133">Transmembrane helix</keyword>
<dbReference type="NCBIfam" id="TIGR03802">
    <property type="entry name" value="Asp_Ala_antiprt"/>
    <property type="match status" value="1"/>
</dbReference>
<dbReference type="EMBL" id="LGSI01000038">
    <property type="protein sequence ID" value="OCR25058.1"/>
    <property type="molecule type" value="Genomic_DNA"/>
</dbReference>
<feature type="transmembrane region" description="Helical" evidence="8">
    <location>
        <begin position="476"/>
        <end position="498"/>
    </location>
</feature>
<dbReference type="Proteomes" id="UP000093104">
    <property type="component" value="Unassembled WGS sequence"/>
</dbReference>
<evidence type="ECO:0000259" key="9">
    <source>
        <dbReference type="Pfam" id="PF06826"/>
    </source>
</evidence>
<dbReference type="InterPro" id="IPR022457">
    <property type="entry name" value="Asp_Ala_antiprt"/>
</dbReference>
<dbReference type="OrthoDB" id="5166626at2"/>
<gene>
    <name evidence="10" type="ORF">AFK24_11215</name>
</gene>
<accession>A0A1C7Z9B7</accession>
<feature type="transmembrane region" description="Helical" evidence="8">
    <location>
        <begin position="537"/>
        <end position="562"/>
    </location>
</feature>
<reference evidence="10 11" key="1">
    <citation type="submission" date="2015-07" db="EMBL/GenBank/DDBJ databases">
        <title>Draft genome sequence of a diazotrophic, plant growth-promoting rhizobacterium of the Pseudomonas syringae complex.</title>
        <authorList>
            <person name="Patten C.L."/>
            <person name="Jeong H."/>
        </authorList>
    </citation>
    <scope>NUCLEOTIDE SEQUENCE [LARGE SCALE GENOMIC DNA]</scope>
    <source>
        <strain evidence="10 11">GR12-2</strain>
    </source>
</reference>
<feature type="transmembrane region" description="Helical" evidence="8">
    <location>
        <begin position="60"/>
        <end position="78"/>
    </location>
</feature>
<sequence length="563" mass="59390">MTYSPFDTLRQYPELAVYLVLALGFGLGKVKIKAFSLGVVTCTLIAGLLIGQAEIHISSVLSSTFFMMFLFAVGYGVGPEFFRALKSDGLPQVAFSTLICCSGLACAYVLARILGYDAGLAAGLLSGGYTNSTVLGVASDAITRTTSDQVAAAKMLSLMSVAYAVTYPFGTAGAAWFLATLGPKLLKVDLPAVCKEYEQQMAGGSLTSDGPSAYREISARAYRLTNPALQGLTVAQFEDHFSQDQLFVRRLEHDGKVQDCEGTTVLPADGVLVIAAHLGTLVGLEKHIGPEIDDGKALDFPTEQLDVVITRKQAQDKTIGELLKANRNRHGRGVFLCRLSREGVEVPLFPTSRIAHGDVLTLLGSKQDVAIAANHLGYPDRPVVMSDMLIMCIAVVVGGLLGAITIHVGGIPLSFGSSVGVLIAGLICGYLHGRFRTFGRIPGSALWVFNNVGLNGFIAIVGINAGPGLISGLHDYGVTLVLCGVVVSLLPLLLGIYLGKYVFRFHPGITLGACAGARTTTAALGALESASQSKVPALGYTVSYAVARILLAIWGMVIVMVFH</sequence>
<dbReference type="InterPro" id="IPR006512">
    <property type="entry name" value="YidE_YbjL"/>
</dbReference>
<feature type="transmembrane region" description="Helical" evidence="8">
    <location>
        <begin position="34"/>
        <end position="53"/>
    </location>
</feature>
<proteinExistence type="inferred from homology"/>
<dbReference type="GO" id="GO:0005886">
    <property type="term" value="C:plasma membrane"/>
    <property type="evidence" value="ECO:0007669"/>
    <property type="project" value="UniProtKB-SubCell"/>
</dbReference>
<comment type="similarity">
    <text evidence="2">Belongs to the AAE transporter (TC 2.A.81) family.</text>
</comment>
<keyword evidence="4" id="KW-1003">Cell membrane</keyword>
<dbReference type="PATRIC" id="fig|317.243.peg.1940"/>
<feature type="transmembrane region" description="Helical" evidence="8">
    <location>
        <begin position="445"/>
        <end position="470"/>
    </location>
</feature>
<evidence type="ECO:0000256" key="1">
    <source>
        <dbReference type="ARBA" id="ARBA00004651"/>
    </source>
</evidence>
<keyword evidence="3" id="KW-0813">Transport</keyword>
<feature type="transmembrane region" description="Helical" evidence="8">
    <location>
        <begin position="388"/>
        <end position="409"/>
    </location>
</feature>
<keyword evidence="7 8" id="KW-0472">Membrane</keyword>
<feature type="transmembrane region" description="Helical" evidence="8">
    <location>
        <begin position="90"/>
        <end position="111"/>
    </location>
</feature>
<dbReference type="NCBIfam" id="TIGR01625">
    <property type="entry name" value="YidE_YbjL_dupl"/>
    <property type="match status" value="1"/>
</dbReference>
<evidence type="ECO:0000256" key="7">
    <source>
        <dbReference type="ARBA" id="ARBA00023136"/>
    </source>
</evidence>
<dbReference type="AlphaFoldDB" id="A0A1C7Z9B7"/>
<evidence type="ECO:0000313" key="10">
    <source>
        <dbReference type="EMBL" id="OCR25058.1"/>
    </source>
</evidence>
<evidence type="ECO:0000313" key="11">
    <source>
        <dbReference type="Proteomes" id="UP000093104"/>
    </source>
</evidence>
<dbReference type="Pfam" id="PF06826">
    <property type="entry name" value="Asp-Al_Ex"/>
    <property type="match status" value="2"/>
</dbReference>
<comment type="subcellular location">
    <subcellularLocation>
        <location evidence="1">Cell membrane</location>
        <topology evidence="1">Multi-pass membrane protein</topology>
    </subcellularLocation>
</comment>
<protein>
    <recommendedName>
        <fullName evidence="9">YidE/YbjL duplication domain-containing protein</fullName>
    </recommendedName>
</protein>
<dbReference type="SUPFAM" id="SSF116726">
    <property type="entry name" value="TrkA C-terminal domain-like"/>
    <property type="match status" value="1"/>
</dbReference>
<dbReference type="GO" id="GO:0006813">
    <property type="term" value="P:potassium ion transport"/>
    <property type="evidence" value="ECO:0007669"/>
    <property type="project" value="InterPro"/>
</dbReference>
<dbReference type="PANTHER" id="PTHR30445:SF9">
    <property type="match status" value="1"/>
</dbReference>
<dbReference type="RefSeq" id="WP_065833302.1">
    <property type="nucleotide sequence ID" value="NZ_LGSI01000038.1"/>
</dbReference>